<dbReference type="eggNOG" id="KOG1963">
    <property type="taxonomic scope" value="Eukaryota"/>
</dbReference>
<dbReference type="PROSITE" id="PS50082">
    <property type="entry name" value="WD_REPEATS_2"/>
    <property type="match status" value="1"/>
</dbReference>
<evidence type="ECO:0000256" key="4">
    <source>
        <dbReference type="ARBA" id="ARBA00022574"/>
    </source>
</evidence>
<dbReference type="PROSITE" id="PS50294">
    <property type="entry name" value="WD_REPEATS_REGION"/>
    <property type="match status" value="1"/>
</dbReference>
<keyword evidence="7" id="KW-0539">Nucleus</keyword>
<protein>
    <recommendedName>
        <fullName evidence="10">WD repeat-containing protein 75 second beta-propeller domain-containing protein</fullName>
    </recommendedName>
</protein>
<feature type="compositionally biased region" description="Pro residues" evidence="9">
    <location>
        <begin position="976"/>
        <end position="988"/>
    </location>
</feature>
<dbReference type="InterPro" id="IPR015943">
    <property type="entry name" value="WD40/YVTN_repeat-like_dom_sf"/>
</dbReference>
<dbReference type="PANTHER" id="PTHR44215:SF1">
    <property type="entry name" value="WD REPEAT-CONTAINING PROTEIN 75"/>
    <property type="match status" value="1"/>
</dbReference>
<evidence type="ECO:0000256" key="6">
    <source>
        <dbReference type="ARBA" id="ARBA00023163"/>
    </source>
</evidence>
<evidence type="ECO:0000256" key="9">
    <source>
        <dbReference type="SAM" id="MobiDB-lite"/>
    </source>
</evidence>
<dbReference type="OrthoDB" id="4096at2759"/>
<feature type="domain" description="WD repeat-containing protein 75 second beta-propeller" evidence="10">
    <location>
        <begin position="485"/>
        <end position="712"/>
    </location>
</feature>
<dbReference type="InterPro" id="IPR053826">
    <property type="entry name" value="WDR75"/>
</dbReference>
<feature type="repeat" description="WD" evidence="8">
    <location>
        <begin position="329"/>
        <end position="370"/>
    </location>
</feature>
<dbReference type="InterPro" id="IPR057644">
    <property type="entry name" value="Beta-prop_WDR75_2nd"/>
</dbReference>
<dbReference type="GO" id="GO:0006364">
    <property type="term" value="P:rRNA processing"/>
    <property type="evidence" value="ECO:0007669"/>
    <property type="project" value="UniProtKB-KW"/>
</dbReference>
<dbReference type="Pfam" id="PF23869">
    <property type="entry name" value="Beta-prop_WDR75_1st"/>
    <property type="match status" value="1"/>
</dbReference>
<proteinExistence type="predicted"/>
<evidence type="ECO:0000259" key="10">
    <source>
        <dbReference type="Pfam" id="PF23769"/>
    </source>
</evidence>
<dbReference type="AlphaFoldDB" id="S8EA25"/>
<dbReference type="InterPro" id="IPR036322">
    <property type="entry name" value="WD40_repeat_dom_sf"/>
</dbReference>
<gene>
    <name evidence="11" type="ORF">FOMPIDRAFT_1120096</name>
</gene>
<keyword evidence="3" id="KW-0698">rRNA processing</keyword>
<evidence type="ECO:0000256" key="2">
    <source>
        <dbReference type="ARBA" id="ARBA00022517"/>
    </source>
</evidence>
<feature type="region of interest" description="Disordered" evidence="9">
    <location>
        <begin position="1"/>
        <end position="59"/>
    </location>
</feature>
<accession>S8EA25</accession>
<name>S8EA25_FOMSC</name>
<keyword evidence="2" id="KW-0690">Ribosome biogenesis</keyword>
<dbReference type="GO" id="GO:0032040">
    <property type="term" value="C:small-subunit processome"/>
    <property type="evidence" value="ECO:0007669"/>
    <property type="project" value="InterPro"/>
</dbReference>
<evidence type="ECO:0000256" key="1">
    <source>
        <dbReference type="ARBA" id="ARBA00004604"/>
    </source>
</evidence>
<dbReference type="PANTHER" id="PTHR44215">
    <property type="entry name" value="WD REPEAT-CONTAINING PROTEIN 75"/>
    <property type="match status" value="1"/>
</dbReference>
<dbReference type="GO" id="GO:2000234">
    <property type="term" value="P:positive regulation of rRNA processing"/>
    <property type="evidence" value="ECO:0007669"/>
    <property type="project" value="TreeGrafter"/>
</dbReference>
<dbReference type="STRING" id="743788.S8EA25"/>
<dbReference type="EMBL" id="KE504141">
    <property type="protein sequence ID" value="EPT01493.1"/>
    <property type="molecule type" value="Genomic_DNA"/>
</dbReference>
<dbReference type="SUPFAM" id="SSF50978">
    <property type="entry name" value="WD40 repeat-like"/>
    <property type="match status" value="1"/>
</dbReference>
<feature type="region of interest" description="Disordered" evidence="9">
    <location>
        <begin position="867"/>
        <end position="896"/>
    </location>
</feature>
<organism evidence="11 12">
    <name type="scientific">Fomitopsis schrenkii</name>
    <name type="common">Brown rot fungus</name>
    <dbReference type="NCBI Taxonomy" id="2126942"/>
    <lineage>
        <taxon>Eukaryota</taxon>
        <taxon>Fungi</taxon>
        <taxon>Dikarya</taxon>
        <taxon>Basidiomycota</taxon>
        <taxon>Agaricomycotina</taxon>
        <taxon>Agaricomycetes</taxon>
        <taxon>Polyporales</taxon>
        <taxon>Fomitopsis</taxon>
    </lineage>
</organism>
<sequence length="1018" mass="110387">MPVPVDGARPASPTKLKEKETRQPEATPLSEPKKRTRPRRNRGKEVAQEGVATNAPQITDEVPWSWKNLTEASASRVPPLTTKDGRYFFTVSGSSVQIYSSTAGQVVSTLSHSESDTANASQGHSVPDAITCAILSPHNAFQLITGSSEGCIRLWNFMDAVLLRTIDIGRPIMHIAAHELYADHVFVSVGRGTKKKSSKARHDTFEENGSVMRVCMQPTVATASRPVQRSKEVLIVGKTRATMGLALSPSGAWIVAIGGHKAYVCPTSKLSTGFTKFVSPQPLTCLAFHPTEDYFATGDVRGIIRLWYCLDAGLTKASGVQRTAQTTTMHWHSHAVSSVAFTANGAYLLSGGEESVLVIWQLHTAEKEFVPRVGAPISHVALSRNVEGEEEYLLALADASFVFVRSGTLKISRSIARIRIDPAIAYSRPSASSSVPLAFHSQSSTIIIPSSHPSSLQVCNPRTSQLVSELEVSSSNRVGRTFEEQSQPSRVEHAVVSDDGEWLATVDYREPTGPFHVEVHLKIWWWDHKSESWILNTRIERPHALTRVSALAFRPKVSEHEDLFLITVGGDGNIKSWGIRTQKVKSGIAEAFWVARSILRYRSEVPTHVSWSADGSLFAVSVGPHVALYDGNTNTLHQVLTCSDCQHATAAHFVGTSSRCIAVVGHNDVMVWDLLTRSLRWRYVSPHLIDRVVVHPTDESFAVFSLPNTSANSMAVSRIVILRSASPVPTATRTLPFSVRAAISSPSFSSSPSDPSSYAFVGITNSWGVNIFGDGMRLPDARGSSARGLGDEGAAGPSRRTLFHDIFGASALVEPTSAPLPVEIDTTHSWRGKEIAEIFDAPTHLMPPVASLFDALVDSFLAVKPANGAVQPEEAEDEERQDEDVEMEDRTEPVLSEERIERVVDRREMRAFVDLFSHCAVKGESHVASPTGLPRQEVPRNGFHHANGNHKPHANGSTPATPSTTKTNGAARSLPTPQPTPTPAPPPALVSTAKDASSTPSKASPAVKAGQKRKKSLG</sequence>
<dbReference type="HOGENOM" id="CLU_005417_1_0_1"/>
<dbReference type="SMART" id="SM00320">
    <property type="entry name" value="WD40"/>
    <property type="match status" value="5"/>
</dbReference>
<dbReference type="SUPFAM" id="SSF82171">
    <property type="entry name" value="DPP6 N-terminal domain-like"/>
    <property type="match status" value="1"/>
</dbReference>
<dbReference type="Proteomes" id="UP000015241">
    <property type="component" value="Unassembled WGS sequence"/>
</dbReference>
<keyword evidence="12" id="KW-1185">Reference proteome</keyword>
<feature type="compositionally biased region" description="Acidic residues" evidence="9">
    <location>
        <begin position="873"/>
        <end position="887"/>
    </location>
</feature>
<evidence type="ECO:0000256" key="5">
    <source>
        <dbReference type="ARBA" id="ARBA00022737"/>
    </source>
</evidence>
<dbReference type="InParanoid" id="S8EA25"/>
<dbReference type="FunCoup" id="S8EA25">
    <property type="interactions" value="576"/>
</dbReference>
<evidence type="ECO:0000313" key="12">
    <source>
        <dbReference type="Proteomes" id="UP000015241"/>
    </source>
</evidence>
<comment type="subcellular location">
    <subcellularLocation>
        <location evidence="1">Nucleus</location>
        <location evidence="1">Nucleolus</location>
    </subcellularLocation>
</comment>
<dbReference type="Gene3D" id="2.130.10.10">
    <property type="entry name" value="YVTN repeat-like/Quinoprotein amine dehydrogenase"/>
    <property type="match status" value="4"/>
</dbReference>
<dbReference type="Pfam" id="PF23769">
    <property type="entry name" value="Beta-prop_WDR75_2nd"/>
    <property type="match status" value="1"/>
</dbReference>
<dbReference type="GO" id="GO:0003723">
    <property type="term" value="F:RNA binding"/>
    <property type="evidence" value="ECO:0007669"/>
    <property type="project" value="InterPro"/>
</dbReference>
<keyword evidence="5" id="KW-0677">Repeat</keyword>
<evidence type="ECO:0000313" key="11">
    <source>
        <dbReference type="EMBL" id="EPT01493.1"/>
    </source>
</evidence>
<keyword evidence="6" id="KW-0804">Transcription</keyword>
<keyword evidence="4 8" id="KW-0853">WD repeat</keyword>
<feature type="region of interest" description="Disordered" evidence="9">
    <location>
        <begin position="924"/>
        <end position="1018"/>
    </location>
</feature>
<evidence type="ECO:0000256" key="3">
    <source>
        <dbReference type="ARBA" id="ARBA00022552"/>
    </source>
</evidence>
<dbReference type="GO" id="GO:0045943">
    <property type="term" value="P:positive regulation of transcription by RNA polymerase I"/>
    <property type="evidence" value="ECO:0007669"/>
    <property type="project" value="InterPro"/>
</dbReference>
<feature type="compositionally biased region" description="Polar residues" evidence="9">
    <location>
        <begin position="955"/>
        <end position="970"/>
    </location>
</feature>
<reference evidence="11 12" key="1">
    <citation type="journal article" date="2012" name="Science">
        <title>The Paleozoic origin of enzymatic lignin decomposition reconstructed from 31 fungal genomes.</title>
        <authorList>
            <person name="Floudas D."/>
            <person name="Binder M."/>
            <person name="Riley R."/>
            <person name="Barry K."/>
            <person name="Blanchette R.A."/>
            <person name="Henrissat B."/>
            <person name="Martinez A.T."/>
            <person name="Otillar R."/>
            <person name="Spatafora J.W."/>
            <person name="Yadav J.S."/>
            <person name="Aerts A."/>
            <person name="Benoit I."/>
            <person name="Boyd A."/>
            <person name="Carlson A."/>
            <person name="Copeland A."/>
            <person name="Coutinho P.M."/>
            <person name="de Vries R.P."/>
            <person name="Ferreira P."/>
            <person name="Findley K."/>
            <person name="Foster B."/>
            <person name="Gaskell J."/>
            <person name="Glotzer D."/>
            <person name="Gorecki P."/>
            <person name="Heitman J."/>
            <person name="Hesse C."/>
            <person name="Hori C."/>
            <person name="Igarashi K."/>
            <person name="Jurgens J.A."/>
            <person name="Kallen N."/>
            <person name="Kersten P."/>
            <person name="Kohler A."/>
            <person name="Kuees U."/>
            <person name="Kumar T.K.A."/>
            <person name="Kuo A."/>
            <person name="LaButti K."/>
            <person name="Larrondo L.F."/>
            <person name="Lindquist E."/>
            <person name="Ling A."/>
            <person name="Lombard V."/>
            <person name="Lucas S."/>
            <person name="Lundell T."/>
            <person name="Martin R."/>
            <person name="McLaughlin D.J."/>
            <person name="Morgenstern I."/>
            <person name="Morin E."/>
            <person name="Murat C."/>
            <person name="Nagy L.G."/>
            <person name="Nolan M."/>
            <person name="Ohm R.A."/>
            <person name="Patyshakuliyeva A."/>
            <person name="Rokas A."/>
            <person name="Ruiz-Duenas F.J."/>
            <person name="Sabat G."/>
            <person name="Salamov A."/>
            <person name="Samejima M."/>
            <person name="Schmutz J."/>
            <person name="Slot J.C."/>
            <person name="St John F."/>
            <person name="Stenlid J."/>
            <person name="Sun H."/>
            <person name="Sun S."/>
            <person name="Syed K."/>
            <person name="Tsang A."/>
            <person name="Wiebenga A."/>
            <person name="Young D."/>
            <person name="Pisabarro A."/>
            <person name="Eastwood D.C."/>
            <person name="Martin F."/>
            <person name="Cullen D."/>
            <person name="Grigoriev I.V."/>
            <person name="Hibbett D.S."/>
        </authorList>
    </citation>
    <scope>NUCLEOTIDE SEQUENCE</scope>
    <source>
        <strain evidence="12">FP-58527</strain>
    </source>
</reference>
<evidence type="ECO:0000256" key="8">
    <source>
        <dbReference type="PROSITE-ProRule" id="PRU00221"/>
    </source>
</evidence>
<evidence type="ECO:0000256" key="7">
    <source>
        <dbReference type="ARBA" id="ARBA00023242"/>
    </source>
</evidence>
<dbReference type="InterPro" id="IPR001680">
    <property type="entry name" value="WD40_rpt"/>
</dbReference>